<dbReference type="AlphaFoldDB" id="A0A1I4IN75"/>
<evidence type="ECO:0000256" key="1">
    <source>
        <dbReference type="ARBA" id="ARBA00001947"/>
    </source>
</evidence>
<dbReference type="SUPFAM" id="SSF50156">
    <property type="entry name" value="PDZ domain-like"/>
    <property type="match status" value="1"/>
</dbReference>
<dbReference type="EMBL" id="FOTJ01000018">
    <property type="protein sequence ID" value="SFL55517.1"/>
    <property type="molecule type" value="Genomic_DNA"/>
</dbReference>
<name>A0A1I4IN75_9LACT</name>
<evidence type="ECO:0000256" key="5">
    <source>
        <dbReference type="ARBA" id="ARBA00022692"/>
    </source>
</evidence>
<dbReference type="Gene3D" id="2.30.42.10">
    <property type="match status" value="1"/>
</dbReference>
<dbReference type="GO" id="GO:0004222">
    <property type="term" value="F:metalloendopeptidase activity"/>
    <property type="evidence" value="ECO:0007669"/>
    <property type="project" value="InterPro"/>
</dbReference>
<dbReference type="NCBIfam" id="TIGR00054">
    <property type="entry name" value="RIP metalloprotease RseP"/>
    <property type="match status" value="1"/>
</dbReference>
<keyword evidence="4 13" id="KW-0645">Protease</keyword>
<dbReference type="PANTHER" id="PTHR42837">
    <property type="entry name" value="REGULATOR OF SIGMA-E PROTEASE RSEP"/>
    <property type="match status" value="1"/>
</dbReference>
<dbReference type="InterPro" id="IPR008915">
    <property type="entry name" value="Peptidase_M50"/>
</dbReference>
<evidence type="ECO:0000256" key="11">
    <source>
        <dbReference type="RuleBase" id="RU362031"/>
    </source>
</evidence>
<keyword evidence="7 11" id="KW-0862">Zinc</keyword>
<organism evidence="13 14">
    <name type="scientific">Lactococcus garvieae</name>
    <dbReference type="NCBI Taxonomy" id="1363"/>
    <lineage>
        <taxon>Bacteria</taxon>
        <taxon>Bacillati</taxon>
        <taxon>Bacillota</taxon>
        <taxon>Bacilli</taxon>
        <taxon>Lactobacillales</taxon>
        <taxon>Streptococcaceae</taxon>
        <taxon>Lactococcus</taxon>
    </lineage>
</organism>
<feature type="transmembrane region" description="Helical" evidence="11">
    <location>
        <begin position="6"/>
        <end position="26"/>
    </location>
</feature>
<dbReference type="InterPro" id="IPR036034">
    <property type="entry name" value="PDZ_sf"/>
</dbReference>
<dbReference type="EC" id="3.4.24.-" evidence="11"/>
<dbReference type="Pfam" id="PF02163">
    <property type="entry name" value="Peptidase_M50"/>
    <property type="match status" value="1"/>
</dbReference>
<dbReference type="Pfam" id="PF17820">
    <property type="entry name" value="PDZ_6"/>
    <property type="match status" value="1"/>
</dbReference>
<dbReference type="InterPro" id="IPR041489">
    <property type="entry name" value="PDZ_6"/>
</dbReference>
<keyword evidence="9 11" id="KW-0482">Metalloprotease</keyword>
<feature type="domain" description="PDZ" evidence="12">
    <location>
        <begin position="186"/>
        <end position="258"/>
    </location>
</feature>
<evidence type="ECO:0000256" key="7">
    <source>
        <dbReference type="ARBA" id="ARBA00022833"/>
    </source>
</evidence>
<dbReference type="PANTHER" id="PTHR42837:SF2">
    <property type="entry name" value="MEMBRANE METALLOPROTEASE ARASP2, CHLOROPLASTIC-RELATED"/>
    <property type="match status" value="1"/>
</dbReference>
<dbReference type="CDD" id="cd23081">
    <property type="entry name" value="cpPDZ_EcRseP-like"/>
    <property type="match status" value="1"/>
</dbReference>
<sequence length="415" mass="45045">MIQTLVTFIIVFGIIVVVHEYGHLFFAKRAGILVREFSIGMGPKIFAHQAKDGTFYSIRILPLGGYVRMAGWGDDTTEIKKGTPASLMIVENQVVKINLSERVTLENSVPMLVTEYDFEEALFIEGEVFGEIKCYSVDHDATIIEADGTELRIAPRDVQYQSASVLGKILTNFAGPLNNFILGIIAFIIITFMQGGVPSNTNQIGQVQSGTPAYSAGLQPKDKIQAVNGEKTGNWQEVVQRISANDGSEIKLDIERDGASKTLELKPEKIDGRYRIGITQTIKTGFLDKLTGGFTQAANAATLIFKALGNLIAQPSLDKLGGPVAIYDLSGQAAREGLLSIIALLAMLSINLGIVNLIPIPVLDGGKIVLNIVEALRGKPLSQEKEGILTLVGLVFMVVLMIAVTWNDILRAFIR</sequence>
<evidence type="ECO:0000256" key="10">
    <source>
        <dbReference type="ARBA" id="ARBA00023136"/>
    </source>
</evidence>
<feature type="transmembrane region" description="Helical" evidence="11">
    <location>
        <begin position="338"/>
        <end position="360"/>
    </location>
</feature>
<evidence type="ECO:0000259" key="12">
    <source>
        <dbReference type="SMART" id="SM00228"/>
    </source>
</evidence>
<dbReference type="InterPro" id="IPR004387">
    <property type="entry name" value="Pept_M50_Zn"/>
</dbReference>
<proteinExistence type="inferred from homology"/>
<keyword evidence="8 11" id="KW-1133">Transmembrane helix</keyword>
<dbReference type="CDD" id="cd06163">
    <property type="entry name" value="S2P-M50_PDZ_RseP-like"/>
    <property type="match status" value="1"/>
</dbReference>
<dbReference type="RefSeq" id="WP_074751889.1">
    <property type="nucleotide sequence ID" value="NZ_FOTJ01000018.1"/>
</dbReference>
<evidence type="ECO:0000256" key="9">
    <source>
        <dbReference type="ARBA" id="ARBA00023049"/>
    </source>
</evidence>
<accession>A0A1I4IN75</accession>
<comment type="similarity">
    <text evidence="3 11">Belongs to the peptidase M50B family.</text>
</comment>
<protein>
    <recommendedName>
        <fullName evidence="11">Zinc metalloprotease</fullName>
        <ecNumber evidence="11">3.4.24.-</ecNumber>
    </recommendedName>
</protein>
<evidence type="ECO:0000256" key="2">
    <source>
        <dbReference type="ARBA" id="ARBA00004141"/>
    </source>
</evidence>
<reference evidence="13 14" key="1">
    <citation type="submission" date="2016-10" db="EMBL/GenBank/DDBJ databases">
        <authorList>
            <person name="de Groot N.N."/>
        </authorList>
    </citation>
    <scope>NUCLEOTIDE SEQUENCE [LARGE SCALE GENOMIC DNA]</scope>
    <source>
        <strain evidence="13 14">M79</strain>
    </source>
</reference>
<evidence type="ECO:0000256" key="3">
    <source>
        <dbReference type="ARBA" id="ARBA00007931"/>
    </source>
</evidence>
<keyword evidence="10 11" id="KW-0472">Membrane</keyword>
<dbReference type="GO" id="GO:0016020">
    <property type="term" value="C:membrane"/>
    <property type="evidence" value="ECO:0007669"/>
    <property type="project" value="UniProtKB-SubCell"/>
</dbReference>
<keyword evidence="5 11" id="KW-0812">Transmembrane</keyword>
<dbReference type="GO" id="GO:0006508">
    <property type="term" value="P:proteolysis"/>
    <property type="evidence" value="ECO:0007669"/>
    <property type="project" value="UniProtKB-KW"/>
</dbReference>
<evidence type="ECO:0000313" key="13">
    <source>
        <dbReference type="EMBL" id="SFL55517.1"/>
    </source>
</evidence>
<evidence type="ECO:0000256" key="6">
    <source>
        <dbReference type="ARBA" id="ARBA00022801"/>
    </source>
</evidence>
<keyword evidence="11" id="KW-0479">Metal-binding</keyword>
<evidence type="ECO:0000256" key="4">
    <source>
        <dbReference type="ARBA" id="ARBA00022670"/>
    </source>
</evidence>
<evidence type="ECO:0000256" key="8">
    <source>
        <dbReference type="ARBA" id="ARBA00022989"/>
    </source>
</evidence>
<comment type="subcellular location">
    <subcellularLocation>
        <location evidence="2">Membrane</location>
        <topology evidence="2">Multi-pass membrane protein</topology>
    </subcellularLocation>
</comment>
<dbReference type="GO" id="GO:0046872">
    <property type="term" value="F:metal ion binding"/>
    <property type="evidence" value="ECO:0007669"/>
    <property type="project" value="UniProtKB-KW"/>
</dbReference>
<dbReference type="InterPro" id="IPR001478">
    <property type="entry name" value="PDZ"/>
</dbReference>
<feature type="transmembrane region" description="Helical" evidence="11">
    <location>
        <begin position="387"/>
        <end position="406"/>
    </location>
</feature>
<dbReference type="Proteomes" id="UP000181969">
    <property type="component" value="Unassembled WGS sequence"/>
</dbReference>
<dbReference type="OrthoDB" id="9782003at2"/>
<comment type="cofactor">
    <cofactor evidence="1 11">
        <name>Zn(2+)</name>
        <dbReference type="ChEBI" id="CHEBI:29105"/>
    </cofactor>
</comment>
<keyword evidence="6 11" id="KW-0378">Hydrolase</keyword>
<dbReference type="SMART" id="SM00228">
    <property type="entry name" value="PDZ"/>
    <property type="match status" value="1"/>
</dbReference>
<gene>
    <name evidence="13" type="ORF">SAMN05216438_1184</name>
</gene>
<evidence type="ECO:0000313" key="14">
    <source>
        <dbReference type="Proteomes" id="UP000181969"/>
    </source>
</evidence>